<feature type="signal peptide" evidence="3">
    <location>
        <begin position="1"/>
        <end position="19"/>
    </location>
</feature>
<dbReference type="RefSeq" id="WP_009603273.1">
    <property type="nucleotide sequence ID" value="NZ_AEIU01000112.1"/>
</dbReference>
<comment type="similarity">
    <text evidence="1">Belongs to the bacterial solute-binding protein 3 family.</text>
</comment>
<feature type="chain" id="PRO_5003167551" evidence="3">
    <location>
        <begin position="20"/>
        <end position="245"/>
    </location>
</feature>
<evidence type="ECO:0000313" key="6">
    <source>
        <dbReference type="Proteomes" id="UP000002943"/>
    </source>
</evidence>
<dbReference type="Proteomes" id="UP000002943">
    <property type="component" value="Unassembled WGS sequence"/>
</dbReference>
<evidence type="ECO:0000259" key="4">
    <source>
        <dbReference type="SMART" id="SM00062"/>
    </source>
</evidence>
<proteinExistence type="inferred from homology"/>
<reference evidence="5 6" key="1">
    <citation type="journal article" date="2012" name="Int. J. Syst. Evol. Microbiol.">
        <title>Vibrio caribbeanicus sp. nov., isolated from the marine sponge Scleritoderma cyanea.</title>
        <authorList>
            <person name="Hoffmann M."/>
            <person name="Monday S.R."/>
            <person name="Allard M.W."/>
            <person name="Strain E.A."/>
            <person name="Whittaker P."/>
            <person name="Naum M."/>
            <person name="McCarthy P.J."/>
            <person name="Lopez J.V."/>
            <person name="Fischer M."/>
            <person name="Brown E.W."/>
        </authorList>
    </citation>
    <scope>NUCLEOTIDE SEQUENCE [LARGE SCALE GENOMIC DNA]</scope>
    <source>
        <strain evidence="5 6">ATCC BAA-2122</strain>
    </source>
</reference>
<accession>E3BQ11</accession>
<dbReference type="AlphaFoldDB" id="E3BQ11"/>
<dbReference type="eggNOG" id="COG0834">
    <property type="taxonomic scope" value="Bacteria"/>
</dbReference>
<protein>
    <submittedName>
        <fullName evidence="5">ABC-type transporter, periplasmic binding protein</fullName>
    </submittedName>
</protein>
<evidence type="ECO:0000256" key="1">
    <source>
        <dbReference type="ARBA" id="ARBA00010333"/>
    </source>
</evidence>
<feature type="domain" description="Solute-binding protein family 3/N-terminal" evidence="4">
    <location>
        <begin position="22"/>
        <end position="238"/>
    </location>
</feature>
<dbReference type="Pfam" id="PF00497">
    <property type="entry name" value="SBP_bac_3"/>
    <property type="match status" value="1"/>
</dbReference>
<name>E3BQ11_9VIBR</name>
<dbReference type="EMBL" id="AEIU01000112">
    <property type="protein sequence ID" value="EFP94816.1"/>
    <property type="molecule type" value="Genomic_DNA"/>
</dbReference>
<dbReference type="OrthoDB" id="5904382at2"/>
<dbReference type="SMART" id="SM00062">
    <property type="entry name" value="PBPb"/>
    <property type="match status" value="1"/>
</dbReference>
<evidence type="ECO:0000313" key="5">
    <source>
        <dbReference type="EMBL" id="EFP94816.1"/>
    </source>
</evidence>
<gene>
    <name evidence="5" type="ORF">VIBC2010_16749</name>
</gene>
<sequence length="245" mass="28560">MKRLFLLIALSFLVAGSCAKETLKLCGVEWPPFTYVENNNIVTGLSHDIIKEAFRRLDVSVVIDSIPWPRCEFYVKHGKYDAILDNSLIGDRLIKGQYPATKYTLAVYVRDDFDQTKFSWESLVGKTVGFVRGYDYTERIKNYRGWDKELSSTDEQLLIKLKVKRYDYVVLDTYGAPLLAERLNIKIRKLEPEIDSTNLYLSFNKQHTAILKAYDEIIRQMIDDGTMDKLYLQYLPHNYSDILKK</sequence>
<keyword evidence="2 3" id="KW-0732">Signal</keyword>
<organism evidence="5 6">
    <name type="scientific">Vibrio caribbeanicus ATCC BAA-2122</name>
    <dbReference type="NCBI Taxonomy" id="796620"/>
    <lineage>
        <taxon>Bacteria</taxon>
        <taxon>Pseudomonadati</taxon>
        <taxon>Pseudomonadota</taxon>
        <taxon>Gammaproteobacteria</taxon>
        <taxon>Vibrionales</taxon>
        <taxon>Vibrionaceae</taxon>
        <taxon>Vibrio</taxon>
    </lineage>
</organism>
<dbReference type="STRING" id="796620.VIBC2010_16749"/>
<dbReference type="Gene3D" id="3.40.190.10">
    <property type="entry name" value="Periplasmic binding protein-like II"/>
    <property type="match status" value="2"/>
</dbReference>
<dbReference type="InterPro" id="IPR001638">
    <property type="entry name" value="Solute-binding_3/MltF_N"/>
</dbReference>
<evidence type="ECO:0000256" key="2">
    <source>
        <dbReference type="ARBA" id="ARBA00022729"/>
    </source>
</evidence>
<dbReference type="PANTHER" id="PTHR35936">
    <property type="entry name" value="MEMBRANE-BOUND LYTIC MUREIN TRANSGLYCOSYLASE F"/>
    <property type="match status" value="1"/>
</dbReference>
<dbReference type="PANTHER" id="PTHR35936:SF25">
    <property type="entry name" value="ABC TRANSPORTER SUBSTRATE-BINDING PROTEIN"/>
    <property type="match status" value="1"/>
</dbReference>
<comment type="caution">
    <text evidence="5">The sequence shown here is derived from an EMBL/GenBank/DDBJ whole genome shotgun (WGS) entry which is preliminary data.</text>
</comment>
<keyword evidence="6" id="KW-1185">Reference proteome</keyword>
<evidence type="ECO:0000256" key="3">
    <source>
        <dbReference type="SAM" id="SignalP"/>
    </source>
</evidence>
<dbReference type="SUPFAM" id="SSF53850">
    <property type="entry name" value="Periplasmic binding protein-like II"/>
    <property type="match status" value="1"/>
</dbReference>
<dbReference type="PROSITE" id="PS51257">
    <property type="entry name" value="PROKAR_LIPOPROTEIN"/>
    <property type="match status" value="1"/>
</dbReference>